<organism evidence="1 2">
    <name type="scientific">Mycolicibacterium moriokaense</name>
    <dbReference type="NCBI Taxonomy" id="39691"/>
    <lineage>
        <taxon>Bacteria</taxon>
        <taxon>Bacillati</taxon>
        <taxon>Actinomycetota</taxon>
        <taxon>Actinomycetes</taxon>
        <taxon>Mycobacteriales</taxon>
        <taxon>Mycobacteriaceae</taxon>
        <taxon>Mycolicibacterium</taxon>
    </lineage>
</organism>
<proteinExistence type="predicted"/>
<reference evidence="1 2" key="2">
    <citation type="submission" date="2018-06" db="EMBL/GenBank/DDBJ databases">
        <title>Sequencing of bacterial isolates from soil warming experiment in Harvard Forest, Massachusetts, USA.</title>
        <authorList>
            <person name="Deangelis K.PhD."/>
        </authorList>
    </citation>
    <scope>NUCLEOTIDE SEQUENCE [LARGE SCALE GENOMIC DNA]</scope>
    <source>
        <strain evidence="1 2">GAS496</strain>
    </source>
</reference>
<dbReference type="Proteomes" id="UP000247781">
    <property type="component" value="Unassembled WGS sequence"/>
</dbReference>
<name>A0A318HHJ4_9MYCO</name>
<dbReference type="RefSeq" id="WP_181428180.1">
    <property type="nucleotide sequence ID" value="NZ_QJJU01000006.1"/>
</dbReference>
<reference evidence="2" key="1">
    <citation type="submission" date="2018-05" db="EMBL/GenBank/DDBJ databases">
        <authorList>
            <person name="Deangelis K."/>
            <person name="Huntemann M."/>
            <person name="Clum A."/>
            <person name="Pillay M."/>
            <person name="Palaniappan K."/>
            <person name="Varghese N."/>
            <person name="Mikhailova N."/>
            <person name="Stamatis D."/>
            <person name="Reddy T."/>
            <person name="Daum C."/>
            <person name="Shapiro N."/>
            <person name="Ivanova N."/>
            <person name="Kyrpides N."/>
            <person name="Woyke T."/>
        </authorList>
    </citation>
    <scope>NUCLEOTIDE SEQUENCE [LARGE SCALE GENOMIC DNA]</scope>
    <source>
        <strain evidence="2">GAS496</strain>
    </source>
</reference>
<dbReference type="AlphaFoldDB" id="A0A318HHJ4"/>
<evidence type="ECO:0000313" key="1">
    <source>
        <dbReference type="EMBL" id="PXX09168.1"/>
    </source>
</evidence>
<comment type="caution">
    <text evidence="1">The sequence shown here is derived from an EMBL/GenBank/DDBJ whole genome shotgun (WGS) entry which is preliminary data.</text>
</comment>
<gene>
    <name evidence="1" type="ORF">C8E89_10694</name>
</gene>
<accession>A0A318HHJ4</accession>
<dbReference type="EMBL" id="QJJU01000006">
    <property type="protein sequence ID" value="PXX09168.1"/>
    <property type="molecule type" value="Genomic_DNA"/>
</dbReference>
<keyword evidence="2" id="KW-1185">Reference proteome</keyword>
<sequence>MNTLLFGGTDLAERIERVEMQLITAATEAARRRVGADAFVIVKPQS</sequence>
<protein>
    <submittedName>
        <fullName evidence="1">Uncharacterized protein</fullName>
    </submittedName>
</protein>
<evidence type="ECO:0000313" key="2">
    <source>
        <dbReference type="Proteomes" id="UP000247781"/>
    </source>
</evidence>